<reference evidence="7" key="1">
    <citation type="journal article" date="2013" name="Science">
        <title>Gene transfer from bacteria and archaea facilitated evolution of an extremophilic eukaryote.</title>
        <authorList>
            <person name="Schonknecht G."/>
            <person name="Chen W.H."/>
            <person name="Ternes C.M."/>
            <person name="Barbier G.G."/>
            <person name="Shrestha R.P."/>
            <person name="Stanke M."/>
            <person name="Brautigam A."/>
            <person name="Baker B.J."/>
            <person name="Banfield J.F."/>
            <person name="Garavito R.M."/>
            <person name="Carr K."/>
            <person name="Wilkerson C."/>
            <person name="Rensing S.A."/>
            <person name="Gagneul D."/>
            <person name="Dickenson N.E."/>
            <person name="Oesterhelt C."/>
            <person name="Lercher M.J."/>
            <person name="Weber A.P."/>
        </authorList>
    </citation>
    <scope>NUCLEOTIDE SEQUENCE [LARGE SCALE GENOMIC DNA]</scope>
    <source>
        <strain evidence="7">074W</strain>
    </source>
</reference>
<dbReference type="GO" id="GO:0016192">
    <property type="term" value="P:vesicle-mediated transport"/>
    <property type="evidence" value="ECO:0007669"/>
    <property type="project" value="InterPro"/>
</dbReference>
<keyword evidence="4" id="KW-0472">Membrane</keyword>
<evidence type="ECO:0000256" key="2">
    <source>
        <dbReference type="ARBA" id="ARBA00022448"/>
    </source>
</evidence>
<evidence type="ECO:0000259" key="5">
    <source>
        <dbReference type="Pfam" id="PF01602"/>
    </source>
</evidence>
<comment type="subcellular location">
    <subcellularLocation>
        <location evidence="1">Endomembrane system</location>
    </subcellularLocation>
</comment>
<name>M2X5R8_GALSU</name>
<dbReference type="GO" id="GO:0012505">
    <property type="term" value="C:endomembrane system"/>
    <property type="evidence" value="ECO:0007669"/>
    <property type="project" value="UniProtKB-SubCell"/>
</dbReference>
<evidence type="ECO:0000256" key="4">
    <source>
        <dbReference type="ARBA" id="ARBA00023136"/>
    </source>
</evidence>
<dbReference type="OMA" id="IHAIKMT"/>
<dbReference type="GO" id="GO:0030117">
    <property type="term" value="C:membrane coat"/>
    <property type="evidence" value="ECO:0007669"/>
    <property type="project" value="InterPro"/>
</dbReference>
<evidence type="ECO:0000313" key="7">
    <source>
        <dbReference type="Proteomes" id="UP000030680"/>
    </source>
</evidence>
<gene>
    <name evidence="6" type="ORF">Gasu_09000</name>
</gene>
<dbReference type="InterPro" id="IPR050840">
    <property type="entry name" value="Adaptor_Complx_Large_Subunit"/>
</dbReference>
<dbReference type="STRING" id="130081.M2X5R8"/>
<dbReference type="RefSeq" id="XP_005708345.1">
    <property type="nucleotide sequence ID" value="XM_005708288.1"/>
</dbReference>
<dbReference type="EMBL" id="KB454489">
    <property type="protein sequence ID" value="EME31825.1"/>
    <property type="molecule type" value="Genomic_DNA"/>
</dbReference>
<dbReference type="InterPro" id="IPR011989">
    <property type="entry name" value="ARM-like"/>
</dbReference>
<evidence type="ECO:0000313" key="6">
    <source>
        <dbReference type="EMBL" id="EME31825.1"/>
    </source>
</evidence>
<dbReference type="Gene3D" id="1.25.10.10">
    <property type="entry name" value="Leucine-rich Repeat Variant"/>
    <property type="match status" value="1"/>
</dbReference>
<accession>M2X5R8</accession>
<evidence type="ECO:0000256" key="3">
    <source>
        <dbReference type="ARBA" id="ARBA00022927"/>
    </source>
</evidence>
<dbReference type="Gramene" id="EME31825">
    <property type="protein sequence ID" value="EME31825"/>
    <property type="gene ID" value="Gasu_09000"/>
</dbReference>
<protein>
    <submittedName>
        <fullName evidence="6">AP-2 complex subunit alpha isoform 1</fullName>
    </submittedName>
</protein>
<dbReference type="GO" id="GO:0006886">
    <property type="term" value="P:intracellular protein transport"/>
    <property type="evidence" value="ECO:0007669"/>
    <property type="project" value="InterPro"/>
</dbReference>
<dbReference type="eggNOG" id="KOG1077">
    <property type="taxonomic scope" value="Eukaryota"/>
</dbReference>
<organism evidence="6 7">
    <name type="scientific">Galdieria sulphuraria</name>
    <name type="common">Red alga</name>
    <dbReference type="NCBI Taxonomy" id="130081"/>
    <lineage>
        <taxon>Eukaryota</taxon>
        <taxon>Rhodophyta</taxon>
        <taxon>Bangiophyceae</taxon>
        <taxon>Galdieriales</taxon>
        <taxon>Galdieriaceae</taxon>
        <taxon>Galdieria</taxon>
    </lineage>
</organism>
<evidence type="ECO:0000256" key="1">
    <source>
        <dbReference type="ARBA" id="ARBA00004308"/>
    </source>
</evidence>
<dbReference type="GeneID" id="17090443"/>
<keyword evidence="7" id="KW-1185">Reference proteome</keyword>
<dbReference type="PANTHER" id="PTHR22780">
    <property type="entry name" value="ADAPTIN, ALPHA/GAMMA/EPSILON"/>
    <property type="match status" value="1"/>
</dbReference>
<dbReference type="SUPFAM" id="SSF48371">
    <property type="entry name" value="ARM repeat"/>
    <property type="match status" value="1"/>
</dbReference>
<feature type="domain" description="Clathrin/coatomer adaptor adaptin-like N-terminal" evidence="5">
    <location>
        <begin position="28"/>
        <end position="602"/>
    </location>
</feature>
<proteinExistence type="predicted"/>
<keyword evidence="3" id="KW-0653">Protein transport</keyword>
<dbReference type="Pfam" id="PF01602">
    <property type="entry name" value="Adaptin_N"/>
    <property type="match status" value="1"/>
</dbReference>
<keyword evidence="2" id="KW-0813">Transport</keyword>
<dbReference type="Proteomes" id="UP000030680">
    <property type="component" value="Unassembled WGS sequence"/>
</dbReference>
<dbReference type="InterPro" id="IPR002553">
    <property type="entry name" value="Clathrin/coatomer_adapt-like_N"/>
</dbReference>
<dbReference type="AlphaFoldDB" id="M2X5R8"/>
<sequence>MLQGSYRGLTNFVTEIRDCKTYDLEKERVTKELEKVQSILSEPKSKPYDRIKSTLKLLYIQTLGYDISSFENHCLSMAKSPNYLEKRAGYLTFPTFLGTETATQDRIMRILQADLVASDANVKLLALSTLSSLSPSETNSKAIIDNVVPLLMQKCSRDLYQRAISCLSLLCSTETGWKFLTSQDAAHMLQKCLTEKDPGLLTSTVSFLYKLIFVAKEVGQQNIFSFLLPGLFQVLNIWLLDSSFDSSSYSYYEIPCPFLLSNVWKLIGLFPASTIMEFNRQSKSLISNLFLKCLSYIRNGDHSNRRNASFSISFEALKVVSKLPFSRDLFIHSLTLIMSLISEDVRPTTRYFVLRALTELSFLPETWTNIQRNFSILLPFSQSQGVDKEREEPLWFHLSVELLSSVCNANNVEQVLDYILRICSMFSLSDLQQRLVMDKCLSLTKRFLQNEEKLFTVVVVLLSVCDEAKTGEITNLFLTQLHGSKSLQSESMKQFSQLLYSGSLLEPGLLRLIFLVFPMHSYLLISSGACNAVDVITLLYRQMCYHKKLYSLQSSFLNFLMKWIECHPEAVATAVDILKKYTTSQDLEVQIRACEYLKFISSQLRSYE</sequence>
<dbReference type="InterPro" id="IPR016024">
    <property type="entry name" value="ARM-type_fold"/>
</dbReference>
<dbReference type="OrthoDB" id="413467at2759"/>